<dbReference type="EMBL" id="VJZE01000072">
    <property type="protein sequence ID" value="MPY40893.1"/>
    <property type="molecule type" value="Genomic_DNA"/>
</dbReference>
<dbReference type="SUPFAM" id="SSF48452">
    <property type="entry name" value="TPR-like"/>
    <property type="match status" value="1"/>
</dbReference>
<dbReference type="Proteomes" id="UP000326979">
    <property type="component" value="Unassembled WGS sequence"/>
</dbReference>
<dbReference type="Pfam" id="PF12895">
    <property type="entry name" value="ANAPC3"/>
    <property type="match status" value="1"/>
</dbReference>
<organism evidence="2 3">
    <name type="scientific">Streptomyces phyllanthi</name>
    <dbReference type="NCBI Taxonomy" id="1803180"/>
    <lineage>
        <taxon>Bacteria</taxon>
        <taxon>Bacillati</taxon>
        <taxon>Actinomycetota</taxon>
        <taxon>Actinomycetes</taxon>
        <taxon>Kitasatosporales</taxon>
        <taxon>Streptomycetaceae</taxon>
        <taxon>Streptomyces</taxon>
    </lineage>
</organism>
<evidence type="ECO:0000313" key="3">
    <source>
        <dbReference type="Proteomes" id="UP000326979"/>
    </source>
</evidence>
<evidence type="ECO:0000256" key="1">
    <source>
        <dbReference type="SAM" id="MobiDB-lite"/>
    </source>
</evidence>
<name>A0A5N8W062_9ACTN</name>
<comment type="caution">
    <text evidence="2">The sequence shown here is derived from an EMBL/GenBank/DDBJ whole genome shotgun (WGS) entry which is preliminary data.</text>
</comment>
<evidence type="ECO:0000313" key="2">
    <source>
        <dbReference type="EMBL" id="MPY40893.1"/>
    </source>
</evidence>
<sequence>MSPPRSSPAAVRAARTAISRLTSENGYAVAGAVGSAILGSHFGASLEDHGPNVVLYRAGPQTARRAASLRGHDHSRQSSSSPKSLHRPVRPVHLSNVHRSKDMRYPFHDDTPRRASYPTNKSRDQKPPEPVTLVQPTWFQLLLPIVLHGALHRAIRAPYRLTIRRAKLLVHETNIPQEFGKQRKPSSLEHLNTDLYGILRSHVSVLTLPDDFLHQGGSVNNALAVLKERLSALHLASGELSTREISKRSHGTVSHTTAHQVLRGSTLPSWRSLEPVVLALGGSANDFKPLWIKARSDEEASDNGGTVGGGVYRGSVDPKIAATVNLFNLYIKKKELQKAKNLLISEMEGEKHADINLVAELYSRLYYRDAKIKQRYGKVIQSFIEHGDIVEVNSASAAHYLARECLEQSNLLRALTFAQRAHSLNPHSAGYASVHGEALYALGQYAEAEQILIAAHQMDPKPTLFRFSQLAELLIFRQNYRKLEELMRESYENAGGSAGSEADDLAEILRMCGKPAEAVSVAKEALKKEIKYVVTKVSLRVAASRALCQQKLYEEARLMLREDADLYEDERDLKLEYANAYAQQGLHGESAKILEELIPDT</sequence>
<protein>
    <submittedName>
        <fullName evidence="2">Tetratricopeptide repeat protein</fullName>
    </submittedName>
</protein>
<dbReference type="AlphaFoldDB" id="A0A5N8W062"/>
<gene>
    <name evidence="2" type="ORF">FNH04_13560</name>
</gene>
<keyword evidence="3" id="KW-1185">Reference proteome</keyword>
<feature type="region of interest" description="Disordered" evidence="1">
    <location>
        <begin position="64"/>
        <end position="130"/>
    </location>
</feature>
<reference evidence="2 3" key="1">
    <citation type="submission" date="2019-07" db="EMBL/GenBank/DDBJ databases">
        <title>New species of Amycolatopsis and Streptomyces.</title>
        <authorList>
            <person name="Duangmal K."/>
            <person name="Teo W.F.A."/>
            <person name="Lipun K."/>
        </authorList>
    </citation>
    <scope>NUCLEOTIDE SEQUENCE [LARGE SCALE GENOMIC DNA]</scope>
    <source>
        <strain evidence="2 3">TISTR 2346</strain>
    </source>
</reference>
<dbReference type="OrthoDB" id="3829505at2"/>
<proteinExistence type="predicted"/>
<dbReference type="Gene3D" id="1.25.40.10">
    <property type="entry name" value="Tetratricopeptide repeat domain"/>
    <property type="match status" value="1"/>
</dbReference>
<accession>A0A5N8W062</accession>
<feature type="compositionally biased region" description="Basic and acidic residues" evidence="1">
    <location>
        <begin position="99"/>
        <end position="113"/>
    </location>
</feature>
<dbReference type="InterPro" id="IPR011990">
    <property type="entry name" value="TPR-like_helical_dom_sf"/>
</dbReference>